<protein>
    <submittedName>
        <fullName evidence="1">Uncharacterized protein</fullName>
    </submittedName>
</protein>
<name>A0A9W8ATR6_9FUNG</name>
<organism evidence="1 2">
    <name type="scientific">Dimargaris verticillata</name>
    <dbReference type="NCBI Taxonomy" id="2761393"/>
    <lineage>
        <taxon>Eukaryota</taxon>
        <taxon>Fungi</taxon>
        <taxon>Fungi incertae sedis</taxon>
        <taxon>Zoopagomycota</taxon>
        <taxon>Kickxellomycotina</taxon>
        <taxon>Dimargaritomycetes</taxon>
        <taxon>Dimargaritales</taxon>
        <taxon>Dimargaritaceae</taxon>
        <taxon>Dimargaris</taxon>
    </lineage>
</organism>
<dbReference type="AlphaFoldDB" id="A0A9W8ATR6"/>
<keyword evidence="2" id="KW-1185">Reference proteome</keyword>
<evidence type="ECO:0000313" key="1">
    <source>
        <dbReference type="EMBL" id="KAJ1967219.1"/>
    </source>
</evidence>
<proteinExistence type="predicted"/>
<feature type="non-terminal residue" evidence="1">
    <location>
        <position position="274"/>
    </location>
</feature>
<comment type="caution">
    <text evidence="1">The sequence shown here is derived from an EMBL/GenBank/DDBJ whole genome shotgun (WGS) entry which is preliminary data.</text>
</comment>
<gene>
    <name evidence="1" type="ORF">H4R34_006413</name>
</gene>
<evidence type="ECO:0000313" key="2">
    <source>
        <dbReference type="Proteomes" id="UP001151582"/>
    </source>
</evidence>
<accession>A0A9W8ATR6</accession>
<dbReference type="EMBL" id="JANBQB010002399">
    <property type="protein sequence ID" value="KAJ1967219.1"/>
    <property type="molecule type" value="Genomic_DNA"/>
</dbReference>
<dbReference type="Proteomes" id="UP001151582">
    <property type="component" value="Unassembled WGS sequence"/>
</dbReference>
<reference evidence="1" key="1">
    <citation type="submission" date="2022-07" db="EMBL/GenBank/DDBJ databases">
        <title>Phylogenomic reconstructions and comparative analyses of Kickxellomycotina fungi.</title>
        <authorList>
            <person name="Reynolds N.K."/>
            <person name="Stajich J.E."/>
            <person name="Barry K."/>
            <person name="Grigoriev I.V."/>
            <person name="Crous P."/>
            <person name="Smith M.E."/>
        </authorList>
    </citation>
    <scope>NUCLEOTIDE SEQUENCE</scope>
    <source>
        <strain evidence="1">RSA 567</strain>
    </source>
</reference>
<sequence length="274" mass="30636">MVFYQDYSLTANHSRGNMRQHMFELNLDERRIVESEWHEPYDFDQATQALEPQAFVAAIQRGLSAAFMSFHTALNPGLCFIHQTGTVPPTTRHALRDQYFSLASLLPLNTLHVVGLRLLSSSHSWTLPSALRLMTIDTSAPVGGGTETGWVFDSNDTRAYVDHYAPLALGPHSKAKLALVPLLHGFLFEDAQSDLFATIFYFWISHHDPAMYLAFSTKLFFEEIMVGLSDGVVVTAPGSSFHSVLPTILDSATATIPTRQQFYRFALPDPRLDT</sequence>